<feature type="transmembrane region" description="Helical" evidence="1">
    <location>
        <begin position="114"/>
        <end position="131"/>
    </location>
</feature>
<feature type="transmembrane region" description="Helical" evidence="1">
    <location>
        <begin position="210"/>
        <end position="230"/>
    </location>
</feature>
<accession>A0A839IQB5</accession>
<feature type="transmembrane region" description="Helical" evidence="1">
    <location>
        <begin position="294"/>
        <end position="318"/>
    </location>
</feature>
<dbReference type="AlphaFoldDB" id="A0A839IQB5"/>
<feature type="transmembrane region" description="Helical" evidence="1">
    <location>
        <begin position="363"/>
        <end position="381"/>
    </location>
</feature>
<feature type="transmembrane region" description="Helical" evidence="1">
    <location>
        <begin position="20"/>
        <end position="41"/>
    </location>
</feature>
<evidence type="ECO:0000313" key="3">
    <source>
        <dbReference type="Proteomes" id="UP000565262"/>
    </source>
</evidence>
<feature type="transmembrane region" description="Helical" evidence="1">
    <location>
        <begin position="265"/>
        <end position="282"/>
    </location>
</feature>
<organism evidence="2 3">
    <name type="scientific">Oceanospirillum sediminis</name>
    <dbReference type="NCBI Taxonomy" id="2760088"/>
    <lineage>
        <taxon>Bacteria</taxon>
        <taxon>Pseudomonadati</taxon>
        <taxon>Pseudomonadota</taxon>
        <taxon>Gammaproteobacteria</taxon>
        <taxon>Oceanospirillales</taxon>
        <taxon>Oceanospirillaceae</taxon>
        <taxon>Oceanospirillum</taxon>
    </lineage>
</organism>
<keyword evidence="1" id="KW-0812">Transmembrane</keyword>
<dbReference type="Pfam" id="PF05940">
    <property type="entry name" value="NnrS"/>
    <property type="match status" value="1"/>
</dbReference>
<feature type="transmembrane region" description="Helical" evidence="1">
    <location>
        <begin position="143"/>
        <end position="163"/>
    </location>
</feature>
<evidence type="ECO:0000256" key="1">
    <source>
        <dbReference type="SAM" id="Phobius"/>
    </source>
</evidence>
<feature type="transmembrane region" description="Helical" evidence="1">
    <location>
        <begin position="61"/>
        <end position="78"/>
    </location>
</feature>
<keyword evidence="3" id="KW-1185">Reference proteome</keyword>
<comment type="caution">
    <text evidence="2">The sequence shown here is derived from an EMBL/GenBank/DDBJ whole genome shotgun (WGS) entry which is preliminary data.</text>
</comment>
<sequence length="389" mass="42783">MSGYFSQFSFSAKAFLSMGFRPFFLLGSVFACVLMTGWVLQLRGIAFPTFYPGVLWHSHELIFGFTAAIISGFLLTAVRNWTGIATLSGTALAGLVLVWLAGRILPFTSLPAEIISVVDLAFFPFLTLAIAPPILKSGNVRNMVFIFFCLLFFLMNLLVHFDLHGLTIGMAHQGIYGALNLVVLIMLIIGGRVIPFFTERALPDCQGKRILWLEKAVVPVAVMLFLYDLWQPLSDLASVLSGILAALLLMRLGGWFDKALLKNPLLWILHLGYLCIALGFLLRAAGPVTGLSPFLYIHMLTTGGIGLLTLGMMSRVALGHTGRPLMLPGLMKLAFTFMVLAVLARVVMMAVVNKAFVYDMAGFFWIIAFALFFIVYLPALISPRVDEQS</sequence>
<proteinExistence type="predicted"/>
<dbReference type="InterPro" id="IPR010266">
    <property type="entry name" value="NnrS"/>
</dbReference>
<evidence type="ECO:0000313" key="2">
    <source>
        <dbReference type="EMBL" id="MBB1487445.1"/>
    </source>
</evidence>
<dbReference type="Proteomes" id="UP000565262">
    <property type="component" value="Unassembled WGS sequence"/>
</dbReference>
<protein>
    <submittedName>
        <fullName evidence="2">NnrS family protein</fullName>
    </submittedName>
</protein>
<feature type="transmembrane region" description="Helical" evidence="1">
    <location>
        <begin position="175"/>
        <end position="198"/>
    </location>
</feature>
<feature type="transmembrane region" description="Helical" evidence="1">
    <location>
        <begin position="236"/>
        <end position="253"/>
    </location>
</feature>
<reference evidence="2 3" key="1">
    <citation type="submission" date="2020-08" db="EMBL/GenBank/DDBJ databases">
        <title>Oceanospirillum sp. nov. isolated from marine sediment.</title>
        <authorList>
            <person name="Ji X."/>
        </authorList>
    </citation>
    <scope>NUCLEOTIDE SEQUENCE [LARGE SCALE GENOMIC DNA]</scope>
    <source>
        <strain evidence="2 3">D5</strain>
    </source>
</reference>
<feature type="transmembrane region" description="Helical" evidence="1">
    <location>
        <begin position="330"/>
        <end position="351"/>
    </location>
</feature>
<dbReference type="RefSeq" id="WP_182809226.1">
    <property type="nucleotide sequence ID" value="NZ_JACJFM010000015.1"/>
</dbReference>
<keyword evidence="1" id="KW-1133">Transmembrane helix</keyword>
<gene>
    <name evidence="2" type="ORF">H4O21_12590</name>
</gene>
<dbReference type="EMBL" id="JACJFM010000015">
    <property type="protein sequence ID" value="MBB1487445.1"/>
    <property type="molecule type" value="Genomic_DNA"/>
</dbReference>
<keyword evidence="1" id="KW-0472">Membrane</keyword>
<name>A0A839IQB5_9GAMM</name>
<feature type="transmembrane region" description="Helical" evidence="1">
    <location>
        <begin position="85"/>
        <end position="102"/>
    </location>
</feature>